<keyword evidence="2" id="KW-1185">Reference proteome</keyword>
<dbReference type="EMBL" id="CM037153">
    <property type="protein sequence ID" value="KAH7858842.1"/>
    <property type="molecule type" value="Genomic_DNA"/>
</dbReference>
<accession>A0ACB7YYX5</accession>
<name>A0ACB7YYX5_9ERIC</name>
<evidence type="ECO:0000313" key="1">
    <source>
        <dbReference type="EMBL" id="KAH7858842.1"/>
    </source>
</evidence>
<gene>
    <name evidence="1" type="ORF">Vadar_028628</name>
</gene>
<protein>
    <submittedName>
        <fullName evidence="1">Uncharacterized protein</fullName>
    </submittedName>
</protein>
<evidence type="ECO:0000313" key="2">
    <source>
        <dbReference type="Proteomes" id="UP000828048"/>
    </source>
</evidence>
<comment type="caution">
    <text evidence="1">The sequence shown here is derived from an EMBL/GenBank/DDBJ whole genome shotgun (WGS) entry which is preliminary data.</text>
</comment>
<organism evidence="1 2">
    <name type="scientific">Vaccinium darrowii</name>
    <dbReference type="NCBI Taxonomy" id="229202"/>
    <lineage>
        <taxon>Eukaryota</taxon>
        <taxon>Viridiplantae</taxon>
        <taxon>Streptophyta</taxon>
        <taxon>Embryophyta</taxon>
        <taxon>Tracheophyta</taxon>
        <taxon>Spermatophyta</taxon>
        <taxon>Magnoliopsida</taxon>
        <taxon>eudicotyledons</taxon>
        <taxon>Gunneridae</taxon>
        <taxon>Pentapetalae</taxon>
        <taxon>asterids</taxon>
        <taxon>Ericales</taxon>
        <taxon>Ericaceae</taxon>
        <taxon>Vaccinioideae</taxon>
        <taxon>Vaccinieae</taxon>
        <taxon>Vaccinium</taxon>
    </lineage>
</organism>
<proteinExistence type="predicted"/>
<dbReference type="Proteomes" id="UP000828048">
    <property type="component" value="Chromosome 3"/>
</dbReference>
<sequence length="198" mass="21811">MGSQTLVFLVFALAVVTVECNSEVDALTAWKRVLVDPNNVLQSWDPKVNPCLWFHVTCNSLNSVVRVDLGNASLSGPLIPQLGDLTNLQYLEVFGNKLSGTIPRELGNLTHLISLDLYNNQLSGPIPPTLGNLKSLQFMRLNNNKLTGKIPIKVFQLIQWGQLMIINVSDNQLAGRVHQHTNITTGFAITTIIQDVKA</sequence>
<reference evidence="1 2" key="1">
    <citation type="journal article" date="2021" name="Hortic Res">
        <title>High-quality reference genome and annotation aids understanding of berry development for evergreen blueberry (Vaccinium darrowii).</title>
        <authorList>
            <person name="Yu J."/>
            <person name="Hulse-Kemp A.M."/>
            <person name="Babiker E."/>
            <person name="Staton M."/>
        </authorList>
    </citation>
    <scope>NUCLEOTIDE SEQUENCE [LARGE SCALE GENOMIC DNA]</scope>
    <source>
        <strain evidence="2">cv. NJ 8807/NJ 8810</strain>
        <tissue evidence="1">Young leaf</tissue>
    </source>
</reference>